<feature type="transmembrane region" description="Helical" evidence="1">
    <location>
        <begin position="97"/>
        <end position="120"/>
    </location>
</feature>
<name>A0ABT7WC43_9FLAO</name>
<feature type="transmembrane region" description="Helical" evidence="1">
    <location>
        <begin position="39"/>
        <end position="61"/>
    </location>
</feature>
<dbReference type="RefSeq" id="WP_289723839.1">
    <property type="nucleotide sequence ID" value="NZ_JAUDUY010000001.1"/>
</dbReference>
<evidence type="ECO:0000313" key="3">
    <source>
        <dbReference type="Proteomes" id="UP001174839"/>
    </source>
</evidence>
<dbReference type="EMBL" id="JAUDUY010000001">
    <property type="protein sequence ID" value="MDM9630484.1"/>
    <property type="molecule type" value="Genomic_DNA"/>
</dbReference>
<dbReference type="Proteomes" id="UP001174839">
    <property type="component" value="Unassembled WGS sequence"/>
</dbReference>
<organism evidence="2 3">
    <name type="scientific">Robiginitalea aurantiaca</name>
    <dbReference type="NCBI Taxonomy" id="3056915"/>
    <lineage>
        <taxon>Bacteria</taxon>
        <taxon>Pseudomonadati</taxon>
        <taxon>Bacteroidota</taxon>
        <taxon>Flavobacteriia</taxon>
        <taxon>Flavobacteriales</taxon>
        <taxon>Flavobacteriaceae</taxon>
        <taxon>Robiginitalea</taxon>
    </lineage>
</organism>
<feature type="transmembrane region" description="Helical" evidence="1">
    <location>
        <begin position="12"/>
        <end position="33"/>
    </location>
</feature>
<keyword evidence="3" id="KW-1185">Reference proteome</keyword>
<proteinExistence type="predicted"/>
<keyword evidence="1" id="KW-1133">Transmembrane helix</keyword>
<sequence length="191" mass="20895">MENALSKISHVIKYWWVGVLLGVLFLLLGIWVLQSPIESFVTFAIYFAITYIISGIGAIAFSVSNREALDGWGWQLAGGILELVMGIALLANPGVSMIVLAFFVGFWLLFRGFATISIAVELKKDGGKNWGWTLFSGILTMILAFMVLLNPLYAVSTLSIFIGLSLIMAGVAQIMIGFQVRKVSKKAKEVL</sequence>
<dbReference type="InterPro" id="IPR052712">
    <property type="entry name" value="Acid_resist_chaperone_HdeD"/>
</dbReference>
<dbReference type="Pfam" id="PF03729">
    <property type="entry name" value="DUF308"/>
    <property type="match status" value="1"/>
</dbReference>
<evidence type="ECO:0000256" key="1">
    <source>
        <dbReference type="SAM" id="Phobius"/>
    </source>
</evidence>
<dbReference type="PANTHER" id="PTHR34989:SF1">
    <property type="entry name" value="PROTEIN HDED"/>
    <property type="match status" value="1"/>
</dbReference>
<reference evidence="2" key="1">
    <citation type="submission" date="2023-06" db="EMBL/GenBank/DDBJ databases">
        <title>Robiginitalea aurantiacus sp. nov. and Algoriphagus sediminis sp. nov., isolated from coastal sediment.</title>
        <authorList>
            <person name="Zhou Z.Y."/>
            <person name="An J."/>
            <person name="Jia Y.W."/>
            <person name="Du Z.J."/>
        </authorList>
    </citation>
    <scope>NUCLEOTIDE SEQUENCE</scope>
    <source>
        <strain evidence="2">M39</strain>
    </source>
</reference>
<accession>A0ABT7WC43</accession>
<dbReference type="InterPro" id="IPR005325">
    <property type="entry name" value="DUF308_memb"/>
</dbReference>
<dbReference type="PANTHER" id="PTHR34989">
    <property type="entry name" value="PROTEIN HDED"/>
    <property type="match status" value="1"/>
</dbReference>
<keyword evidence="1" id="KW-0472">Membrane</keyword>
<evidence type="ECO:0000313" key="2">
    <source>
        <dbReference type="EMBL" id="MDM9630484.1"/>
    </source>
</evidence>
<keyword evidence="1" id="KW-0812">Transmembrane</keyword>
<feature type="transmembrane region" description="Helical" evidence="1">
    <location>
        <begin position="158"/>
        <end position="178"/>
    </location>
</feature>
<protein>
    <submittedName>
        <fullName evidence="2">HdeD family acid-resistance protein</fullName>
    </submittedName>
</protein>
<feature type="transmembrane region" description="Helical" evidence="1">
    <location>
        <begin position="132"/>
        <end position="152"/>
    </location>
</feature>
<comment type="caution">
    <text evidence="2">The sequence shown here is derived from an EMBL/GenBank/DDBJ whole genome shotgun (WGS) entry which is preliminary data.</text>
</comment>
<feature type="transmembrane region" description="Helical" evidence="1">
    <location>
        <begin position="73"/>
        <end position="91"/>
    </location>
</feature>
<gene>
    <name evidence="2" type="ORF">QU605_03335</name>
</gene>